<keyword evidence="4" id="KW-1185">Reference proteome</keyword>
<dbReference type="OrthoDB" id="8480037at2"/>
<gene>
    <name evidence="3" type="ORF">GA0070616_0514</name>
</gene>
<dbReference type="Gene3D" id="3.40.50.1820">
    <property type="entry name" value="alpha/beta hydrolase"/>
    <property type="match status" value="1"/>
</dbReference>
<dbReference type="Pfam" id="PF00975">
    <property type="entry name" value="Thioesterase"/>
    <property type="match status" value="1"/>
</dbReference>
<proteinExistence type="inferred from homology"/>
<feature type="domain" description="Thioesterase" evidence="2">
    <location>
        <begin position="6"/>
        <end position="229"/>
    </location>
</feature>
<dbReference type="Proteomes" id="UP000199699">
    <property type="component" value="Unassembled WGS sequence"/>
</dbReference>
<dbReference type="InterPro" id="IPR012223">
    <property type="entry name" value="TEII"/>
</dbReference>
<reference evidence="3 4" key="1">
    <citation type="submission" date="2016-06" db="EMBL/GenBank/DDBJ databases">
        <authorList>
            <person name="Kjaerup R.B."/>
            <person name="Dalgaard T.S."/>
            <person name="Juul-Madsen H.R."/>
        </authorList>
    </citation>
    <scope>NUCLEOTIDE SEQUENCE [LARGE SCALE GENOMIC DNA]</scope>
    <source>
        <strain evidence="3 4">DSM 43818</strain>
    </source>
</reference>
<evidence type="ECO:0000259" key="2">
    <source>
        <dbReference type="Pfam" id="PF00975"/>
    </source>
</evidence>
<dbReference type="InterPro" id="IPR029058">
    <property type="entry name" value="AB_hydrolase_fold"/>
</dbReference>
<evidence type="ECO:0000313" key="3">
    <source>
        <dbReference type="EMBL" id="SCL14695.1"/>
    </source>
</evidence>
<dbReference type="SUPFAM" id="SSF53474">
    <property type="entry name" value="alpha/beta-Hydrolases"/>
    <property type="match status" value="1"/>
</dbReference>
<accession>A0A1C6RC20</accession>
<dbReference type="EMBL" id="FMHT01000003">
    <property type="protein sequence ID" value="SCL14695.1"/>
    <property type="molecule type" value="Genomic_DNA"/>
</dbReference>
<sequence length="247" mass="26854">MAHTLLFCLPYAGGSAMRIYGRWQRQLPEHVEVVPVEIPGRGSRIAEAPLTSVDAIALEVVGTLLDRIDRPYALFGHSLGALVAFELARRLEHLHGRPATHLMVSGHRAPQLPPPVAGQYDYTLPDSEFKERLRELAGTPEEVLANEELLELVVPILRADFEAADTYQWRPGPRLSCPVTVYGGADDPEAPLDLLPPWSTLTTGPGDVRVLPGGHFFLNDRVADVLKGIAGDLEPAGPSMAPNGRTL</sequence>
<dbReference type="PANTHER" id="PTHR11487">
    <property type="entry name" value="THIOESTERASE"/>
    <property type="match status" value="1"/>
</dbReference>
<dbReference type="GO" id="GO:0008610">
    <property type="term" value="P:lipid biosynthetic process"/>
    <property type="evidence" value="ECO:0007669"/>
    <property type="project" value="TreeGrafter"/>
</dbReference>
<organism evidence="3 4">
    <name type="scientific">Micromonospora nigra</name>
    <dbReference type="NCBI Taxonomy" id="145857"/>
    <lineage>
        <taxon>Bacteria</taxon>
        <taxon>Bacillati</taxon>
        <taxon>Actinomycetota</taxon>
        <taxon>Actinomycetes</taxon>
        <taxon>Micromonosporales</taxon>
        <taxon>Micromonosporaceae</taxon>
        <taxon>Micromonospora</taxon>
    </lineage>
</organism>
<dbReference type="AlphaFoldDB" id="A0A1C6RC20"/>
<dbReference type="RefSeq" id="WP_091075546.1">
    <property type="nucleotide sequence ID" value="NZ_FMHT01000003.1"/>
</dbReference>
<dbReference type="InterPro" id="IPR001031">
    <property type="entry name" value="Thioesterase"/>
</dbReference>
<protein>
    <submittedName>
        <fullName evidence="3">Surfactin synthase thioesterase subunit</fullName>
    </submittedName>
</protein>
<name>A0A1C6RC20_9ACTN</name>
<evidence type="ECO:0000313" key="4">
    <source>
        <dbReference type="Proteomes" id="UP000199699"/>
    </source>
</evidence>
<comment type="similarity">
    <text evidence="1">Belongs to the thioesterase family.</text>
</comment>
<dbReference type="PANTHER" id="PTHR11487:SF0">
    <property type="entry name" value="S-ACYL FATTY ACID SYNTHASE THIOESTERASE, MEDIUM CHAIN"/>
    <property type="match status" value="1"/>
</dbReference>
<dbReference type="STRING" id="145857.GA0070616_0514"/>
<evidence type="ECO:0000256" key="1">
    <source>
        <dbReference type="ARBA" id="ARBA00007169"/>
    </source>
</evidence>